<keyword evidence="4" id="KW-0235">DNA replication</keyword>
<dbReference type="GeneID" id="100893489"/>
<proteinExistence type="inferred from homology"/>
<evidence type="ECO:0000313" key="11">
    <source>
        <dbReference type="EnsemblMetazoa" id="XP_030851697"/>
    </source>
</evidence>
<dbReference type="Gene3D" id="1.10.8.1020">
    <property type="entry name" value="RecQ-mediated genome instability protein 1, N-terminal domain"/>
    <property type="match status" value="1"/>
</dbReference>
<dbReference type="OrthoDB" id="341511at2759"/>
<accession>A0A7M7T3S1</accession>
<evidence type="ECO:0000259" key="8">
    <source>
        <dbReference type="Pfam" id="PF08585"/>
    </source>
</evidence>
<reference evidence="12" key="1">
    <citation type="submission" date="2015-02" db="EMBL/GenBank/DDBJ databases">
        <title>Genome sequencing for Strongylocentrotus purpuratus.</title>
        <authorList>
            <person name="Murali S."/>
            <person name="Liu Y."/>
            <person name="Vee V."/>
            <person name="English A."/>
            <person name="Wang M."/>
            <person name="Skinner E."/>
            <person name="Han Y."/>
            <person name="Muzny D.M."/>
            <person name="Worley K.C."/>
            <person name="Gibbs R.A."/>
        </authorList>
    </citation>
    <scope>NUCLEOTIDE SEQUENCE</scope>
</reference>
<keyword evidence="12" id="KW-1185">Reference proteome</keyword>
<dbReference type="InterPro" id="IPR044881">
    <property type="entry name" value="RMI1_N_N_sf"/>
</dbReference>
<dbReference type="AlphaFoldDB" id="A0A7M7T3S1"/>
<evidence type="ECO:0000256" key="1">
    <source>
        <dbReference type="ARBA" id="ARBA00004123"/>
    </source>
</evidence>
<evidence type="ECO:0000313" key="12">
    <source>
        <dbReference type="Proteomes" id="UP000007110"/>
    </source>
</evidence>
<feature type="compositionally biased region" description="Polar residues" evidence="7">
    <location>
        <begin position="434"/>
        <end position="464"/>
    </location>
</feature>
<dbReference type="GO" id="GO:0000724">
    <property type="term" value="P:double-strand break repair via homologous recombination"/>
    <property type="evidence" value="ECO:0000318"/>
    <property type="project" value="GO_Central"/>
</dbReference>
<dbReference type="GO" id="GO:0031422">
    <property type="term" value="C:RecQ family helicase-topoisomerase III complex"/>
    <property type="evidence" value="ECO:0000318"/>
    <property type="project" value="GO_Central"/>
</dbReference>
<feature type="compositionally biased region" description="Polar residues" evidence="7">
    <location>
        <begin position="288"/>
        <end position="302"/>
    </location>
</feature>
<evidence type="ECO:0000256" key="7">
    <source>
        <dbReference type="SAM" id="MobiDB-lite"/>
    </source>
</evidence>
<feature type="compositionally biased region" description="Polar residues" evidence="7">
    <location>
        <begin position="258"/>
        <end position="276"/>
    </location>
</feature>
<dbReference type="Gene3D" id="2.40.50.770">
    <property type="entry name" value="RecQ-mediated genome instability protein Rmi1, C-terminal domain"/>
    <property type="match status" value="1"/>
</dbReference>
<dbReference type="EnsemblMetazoa" id="XM_030995837">
    <property type="protein sequence ID" value="XP_030851697"/>
    <property type="gene ID" value="LOC100893489"/>
</dbReference>
<feature type="domain" description="RecQ mediated genome instability protein 1 OB-fold" evidence="8">
    <location>
        <begin position="68"/>
        <end position="202"/>
    </location>
</feature>
<keyword evidence="5" id="KW-0539">Nucleus</keyword>
<dbReference type="Pfam" id="PF16099">
    <property type="entry name" value="RMI1_C"/>
    <property type="match status" value="1"/>
</dbReference>
<feature type="compositionally biased region" description="Low complexity" evidence="7">
    <location>
        <begin position="221"/>
        <end position="257"/>
    </location>
</feature>
<dbReference type="PANTHER" id="PTHR14790:SF15">
    <property type="entry name" value="RECQ-MEDIATED GENOME INSTABILITY PROTEIN 1"/>
    <property type="match status" value="1"/>
</dbReference>
<dbReference type="SMART" id="SM01161">
    <property type="entry name" value="DUF1767"/>
    <property type="match status" value="1"/>
</dbReference>
<dbReference type="InterPro" id="IPR032199">
    <property type="entry name" value="RMI1_C"/>
</dbReference>
<dbReference type="GO" id="GO:0006260">
    <property type="term" value="P:DNA replication"/>
    <property type="evidence" value="ECO:0007669"/>
    <property type="project" value="UniProtKB-KW"/>
</dbReference>
<comment type="function">
    <text evidence="6">Essential component of the RMI complex, a complex that plays an important role in the processing of homologous recombination intermediates to limit DNA crossover formation in cells. Promotes TOP3A binding to double Holliday junctions (DHJ) and hence stimulates TOP3A-mediated dissolution. Required for BLM phosphorylation during mitosis. Within the BLM complex, required for BLM and TOP3A stability.</text>
</comment>
<feature type="region of interest" description="Disordered" evidence="7">
    <location>
        <begin position="211"/>
        <end position="362"/>
    </location>
</feature>
<sequence length="780" mass="86205">MKMGVKSDGVKAWLRSRHISVLGEWVEACMEWIQEEHQGTVLSGSQLCKMVYEQWLDSELTEIATPCLPAGIKQAKKTQLKGNYALQVNCIQDISSPAYAQLTKLQGRENENDSVTAVPATQGKFEPPSSRMLMLSLTDGQETIQAMEYRPVPGFTANLNPGAKIMLSGDMQCRLGVILLTPTHVKVLGGEVEALKEANSQEKMLARAIGVTPPDRPAGSNNQGQGTTATATATTTTGQTTNNTNNNTITTAPAQNQPVTTNQRQQSNQHKTLPRSTSHKAPVKQEPRVNTPTEQRWNQGHTRSVPDKKPGVHHGLNQCHSRSNQDTKSTGQHGWHQGPSRSVQDTKPVGHQGFQDPFLVDDDDGLDELMLEELENLEKKEAQKVKPEPELSHQDWDVEDIDEEDLLAMEWESSNKQMQNGQRQNNPREKPYQRHSTAVKSSSSLQENRGGSSIKPFSSVSHSLPGSDRTKIPPVKTQLPKASNTSPTFASNVVPLFKREMKPPSASRISQGPQRTELCVVQPINSTRTQPMKQGDQHSFGRADRGVQLPVNTKIAVATLIMKAEPVSQQGRGDVVQGTVGKTDVGSISEGAERRDFVSAQSLVKSEEGENAPKRMRIHSGPKCTRPFIYLTKMADQLKRKEACRFDIKGFIMTLVSSLSHNPSWSLAAKINDGTMSLDVDISDKVLSKMIGFTVAEMMEMKASMKKSEKEKANEIKESIKQGIGRCQQALIDLSCIMTIEVKPEYPRPLVIAVRQPTMDDCNALRQCLEESPWFACRKQ</sequence>
<protein>
    <recommendedName>
        <fullName evidence="3">RecQ-mediated genome instability protein 1</fullName>
    </recommendedName>
</protein>
<dbReference type="GO" id="GO:0016604">
    <property type="term" value="C:nuclear body"/>
    <property type="evidence" value="ECO:0000318"/>
    <property type="project" value="GO_Central"/>
</dbReference>
<dbReference type="OMA" id="SATWHVK"/>
<evidence type="ECO:0000256" key="2">
    <source>
        <dbReference type="ARBA" id="ARBA00006395"/>
    </source>
</evidence>
<organism evidence="11 12">
    <name type="scientific">Strongylocentrotus purpuratus</name>
    <name type="common">Purple sea urchin</name>
    <dbReference type="NCBI Taxonomy" id="7668"/>
    <lineage>
        <taxon>Eukaryota</taxon>
        <taxon>Metazoa</taxon>
        <taxon>Echinodermata</taxon>
        <taxon>Eleutherozoa</taxon>
        <taxon>Echinozoa</taxon>
        <taxon>Echinoidea</taxon>
        <taxon>Euechinoidea</taxon>
        <taxon>Echinacea</taxon>
        <taxon>Camarodonta</taxon>
        <taxon>Echinidea</taxon>
        <taxon>Strongylocentrotidae</taxon>
        <taxon>Strongylocentrotus</taxon>
    </lineage>
</organism>
<dbReference type="Pfam" id="PF08585">
    <property type="entry name" value="RMI1_N_C"/>
    <property type="match status" value="1"/>
</dbReference>
<dbReference type="Pfam" id="PF21000">
    <property type="entry name" value="RMI1_N_N"/>
    <property type="match status" value="1"/>
</dbReference>
<comment type="similarity">
    <text evidence="2">Belongs to the RMI1 family.</text>
</comment>
<dbReference type="FunFam" id="2.40.50.770:FF:000002">
    <property type="entry name" value="recQ-mediated genome instability protein 1"/>
    <property type="match status" value="1"/>
</dbReference>
<evidence type="ECO:0000256" key="6">
    <source>
        <dbReference type="ARBA" id="ARBA00024977"/>
    </source>
</evidence>
<dbReference type="Proteomes" id="UP000007110">
    <property type="component" value="Unassembled WGS sequence"/>
</dbReference>
<feature type="compositionally biased region" description="Polar residues" evidence="7">
    <location>
        <begin position="318"/>
        <end position="332"/>
    </location>
</feature>
<comment type="subcellular location">
    <subcellularLocation>
        <location evidence="1">Nucleus</location>
    </subcellularLocation>
</comment>
<dbReference type="InParanoid" id="A0A7M7T3S1"/>
<feature type="region of interest" description="Disordered" evidence="7">
    <location>
        <begin position="415"/>
        <end position="487"/>
    </location>
</feature>
<dbReference type="Gene3D" id="2.40.50.510">
    <property type="match status" value="1"/>
</dbReference>
<evidence type="ECO:0000259" key="9">
    <source>
        <dbReference type="Pfam" id="PF16099"/>
    </source>
</evidence>
<dbReference type="RefSeq" id="XP_030851697.1">
    <property type="nucleotide sequence ID" value="XM_030995837.1"/>
</dbReference>
<dbReference type="FunCoup" id="A0A7M7T3S1">
    <property type="interactions" value="388"/>
</dbReference>
<name>A0A7M7T3S1_STRPU</name>
<feature type="compositionally biased region" description="Polar residues" evidence="7">
    <location>
        <begin position="415"/>
        <end position="425"/>
    </location>
</feature>
<evidence type="ECO:0000256" key="5">
    <source>
        <dbReference type="ARBA" id="ARBA00023242"/>
    </source>
</evidence>
<dbReference type="InterPro" id="IPR013894">
    <property type="entry name" value="RMI1_OB"/>
</dbReference>
<evidence type="ECO:0000259" key="10">
    <source>
        <dbReference type="Pfam" id="PF21000"/>
    </source>
</evidence>
<evidence type="ECO:0000256" key="4">
    <source>
        <dbReference type="ARBA" id="ARBA00022705"/>
    </source>
</evidence>
<feature type="domain" description="RMI1 N-terminal" evidence="10">
    <location>
        <begin position="14"/>
        <end position="63"/>
    </location>
</feature>
<reference evidence="11" key="2">
    <citation type="submission" date="2021-01" db="UniProtKB">
        <authorList>
            <consortium name="EnsemblMetazoa"/>
        </authorList>
    </citation>
    <scope>IDENTIFICATION</scope>
</reference>
<dbReference type="GO" id="GO:0000166">
    <property type="term" value="F:nucleotide binding"/>
    <property type="evidence" value="ECO:0007669"/>
    <property type="project" value="InterPro"/>
</dbReference>
<dbReference type="InterPro" id="IPR042470">
    <property type="entry name" value="RMI1_N_C_sf"/>
</dbReference>
<dbReference type="InterPro" id="IPR049363">
    <property type="entry name" value="RMI1_N"/>
</dbReference>
<dbReference type="PANTHER" id="PTHR14790">
    <property type="entry name" value="RECQ-MEDIATED GENOME INSTABILITY PROTEIN 1 RMI1"/>
    <property type="match status" value="1"/>
</dbReference>
<dbReference type="KEGG" id="spu:100893489"/>
<evidence type="ECO:0000256" key="3">
    <source>
        <dbReference type="ARBA" id="ARBA00018987"/>
    </source>
</evidence>
<feature type="domain" description="RecQ-mediated genome instability protein 1 C-terminal OB-fold" evidence="9">
    <location>
        <begin position="625"/>
        <end position="767"/>
    </location>
</feature>
<dbReference type="GO" id="GO:0000712">
    <property type="term" value="P:resolution of meiotic recombination intermediates"/>
    <property type="evidence" value="ECO:0000318"/>
    <property type="project" value="GO_Central"/>
</dbReference>